<keyword evidence="2" id="KW-0328">Glycosyltransferase</keyword>
<dbReference type="InterPro" id="IPR001173">
    <property type="entry name" value="Glyco_trans_2-like"/>
</dbReference>
<sequence>MNDLTILIPTYNRKERLKQTLECLQNQTKQDYIIVIVDNCSSYCVKNLVDEFQYDFKRKIKLVERPYNIGSSANITMILLEATTKWCWLLGDDDYPLPEAVATIYKNMNDDICAMHFSVLDLSRYVEKDYKVYNLGGLIELYEKWLHDKKPIVNLQGDLIFMSNKVYNMEYIRPFIVNAIEYSYSKIGQLIPIFKCLEFGKGTFLISNMKIVESLLAANDHWNIKKIIYGMSSFTHISFDRLDKRERIRLNDVVMFRYTYVLKNYILDGHNDWYYVNSIYHTIYKQFLNPVHCIIYRMVSLLMEVRVTRIMMKKLILIIERKRHFNVQ</sequence>
<reference evidence="2 5" key="1">
    <citation type="submission" date="2016-07" db="EMBL/GenBank/DDBJ databases">
        <title>Characterization of isolates of Eisenbergiella tayi derived from blood cultures, using whole genome sequencing.</title>
        <authorList>
            <person name="Burdz T."/>
            <person name="Wiebe D."/>
            <person name="Huynh C."/>
            <person name="Bernard K."/>
        </authorList>
    </citation>
    <scope>NUCLEOTIDE SEQUENCE [LARGE SCALE GENOMIC DNA]</scope>
    <source>
        <strain evidence="2 5">NML 110608</strain>
    </source>
</reference>
<dbReference type="PANTHER" id="PTHR22916">
    <property type="entry name" value="GLYCOSYLTRANSFERASE"/>
    <property type="match status" value="1"/>
</dbReference>
<dbReference type="InterPro" id="IPR029044">
    <property type="entry name" value="Nucleotide-diphossugar_trans"/>
</dbReference>
<dbReference type="CDD" id="cd00761">
    <property type="entry name" value="Glyco_tranf_GTA_type"/>
    <property type="match status" value="1"/>
</dbReference>
<dbReference type="PANTHER" id="PTHR22916:SF3">
    <property type="entry name" value="UDP-GLCNAC:BETAGAL BETA-1,3-N-ACETYLGLUCOSAMINYLTRANSFERASE-LIKE PROTEIN 1"/>
    <property type="match status" value="1"/>
</dbReference>
<reference evidence="4 6" key="3">
    <citation type="submission" date="2016-08" db="EMBL/GenBank/DDBJ databases">
        <authorList>
            <person name="Seilhamer J.J."/>
        </authorList>
    </citation>
    <scope>NUCLEOTIDE SEQUENCE [LARGE SCALE GENOMIC DNA]</scope>
    <source>
        <strain evidence="4 6">NML150140-1</strain>
    </source>
</reference>
<dbReference type="GO" id="GO:0016758">
    <property type="term" value="F:hexosyltransferase activity"/>
    <property type="evidence" value="ECO:0007669"/>
    <property type="project" value="UniProtKB-ARBA"/>
</dbReference>
<evidence type="ECO:0000313" key="6">
    <source>
        <dbReference type="Proteomes" id="UP000094271"/>
    </source>
</evidence>
<evidence type="ECO:0000313" key="2">
    <source>
        <dbReference type="EMBL" id="ODM06403.1"/>
    </source>
</evidence>
<protein>
    <submittedName>
        <fullName evidence="2">GalNAc(5)-diNAcBac-PP-undecaprenol beta-1,3-glucosyltransferase</fullName>
        <ecNumber evidence="2">2.4.1.293</ecNumber>
    </submittedName>
</protein>
<dbReference type="OrthoDB" id="2087036at2"/>
<feature type="domain" description="Glycosyltransferase 2-like" evidence="1">
    <location>
        <begin position="5"/>
        <end position="115"/>
    </location>
</feature>
<keyword evidence="7" id="KW-1185">Reference proteome</keyword>
<dbReference type="Gene3D" id="3.90.550.10">
    <property type="entry name" value="Spore Coat Polysaccharide Biosynthesis Protein SpsA, Chain A"/>
    <property type="match status" value="1"/>
</dbReference>
<keyword evidence="2" id="KW-0808">Transferase</keyword>
<dbReference type="EMBL" id="MEHD01000056">
    <property type="protein sequence ID" value="ODR44329.1"/>
    <property type="molecule type" value="Genomic_DNA"/>
</dbReference>
<dbReference type="Proteomes" id="UP000094067">
    <property type="component" value="Unassembled WGS sequence"/>
</dbReference>
<dbReference type="SUPFAM" id="SSF53448">
    <property type="entry name" value="Nucleotide-diphospho-sugar transferases"/>
    <property type="match status" value="1"/>
</dbReference>
<evidence type="ECO:0000313" key="3">
    <source>
        <dbReference type="EMBL" id="ODR44329.1"/>
    </source>
</evidence>
<name>A0A1E3ACA8_9FIRM</name>
<dbReference type="EC" id="2.4.1.293" evidence="2"/>
<evidence type="ECO:0000313" key="7">
    <source>
        <dbReference type="Proteomes" id="UP000094869"/>
    </source>
</evidence>
<dbReference type="RefSeq" id="WP_069152362.1">
    <property type="nucleotide sequence ID" value="NZ_JAQCZP010000002.1"/>
</dbReference>
<proteinExistence type="predicted"/>
<dbReference type="Proteomes" id="UP000094869">
    <property type="component" value="Unassembled WGS sequence"/>
</dbReference>
<evidence type="ECO:0000313" key="4">
    <source>
        <dbReference type="EMBL" id="ODR56105.1"/>
    </source>
</evidence>
<dbReference type="EMBL" id="MCGH01000002">
    <property type="protein sequence ID" value="ODM06403.1"/>
    <property type="molecule type" value="Genomic_DNA"/>
</dbReference>
<dbReference type="Pfam" id="PF00535">
    <property type="entry name" value="Glycos_transf_2"/>
    <property type="match status" value="1"/>
</dbReference>
<comment type="caution">
    <text evidence="2">The sequence shown here is derived from an EMBL/GenBank/DDBJ whole genome shotgun (WGS) entry which is preliminary data.</text>
</comment>
<dbReference type="EMBL" id="MEHA01000001">
    <property type="protein sequence ID" value="ODR56105.1"/>
    <property type="molecule type" value="Genomic_DNA"/>
</dbReference>
<reference evidence="3 7" key="2">
    <citation type="submission" date="2016-08" db="EMBL/GenBank/DDBJ databases">
        <title>Characterization of Isolates of Eisenbergiella tayi Derived from Blood Cultures, Using Whole Genome Sequencing.</title>
        <authorList>
            <person name="Bernier A.-M."/>
            <person name="Burdz T."/>
            <person name="Wiebe D."/>
            <person name="Bernard K."/>
        </authorList>
    </citation>
    <scope>NUCLEOTIDE SEQUENCE [LARGE SCALE GENOMIC DNA]</scope>
    <source>
        <strain evidence="3 7">NML120146</strain>
    </source>
</reference>
<organism evidence="2 5">
    <name type="scientific">Eisenbergiella tayi</name>
    <dbReference type="NCBI Taxonomy" id="1432052"/>
    <lineage>
        <taxon>Bacteria</taxon>
        <taxon>Bacillati</taxon>
        <taxon>Bacillota</taxon>
        <taxon>Clostridia</taxon>
        <taxon>Lachnospirales</taxon>
        <taxon>Lachnospiraceae</taxon>
        <taxon>Eisenbergiella</taxon>
    </lineage>
</organism>
<accession>A0A1E3ACA8</accession>
<dbReference type="Proteomes" id="UP000094271">
    <property type="component" value="Unassembled WGS sequence"/>
</dbReference>
<evidence type="ECO:0000313" key="5">
    <source>
        <dbReference type="Proteomes" id="UP000094067"/>
    </source>
</evidence>
<dbReference type="AlphaFoldDB" id="A0A1E3ACA8"/>
<gene>
    <name evidence="2" type="primary">pglI_2</name>
    <name evidence="4" type="ORF">BEI59_02905</name>
    <name evidence="2" type="ORF">BEI61_02293</name>
    <name evidence="3" type="ORF">BEI63_32545</name>
</gene>
<evidence type="ECO:0000259" key="1">
    <source>
        <dbReference type="Pfam" id="PF00535"/>
    </source>
</evidence>